<feature type="compositionally biased region" description="Basic and acidic residues" evidence="4">
    <location>
        <begin position="79"/>
        <end position="90"/>
    </location>
</feature>
<comment type="similarity">
    <text evidence="2">Belongs to the eukaryotic RPC7 RNA polymerase subunit family.</text>
</comment>
<proteinExistence type="inferred from homology"/>
<evidence type="ECO:0000313" key="5">
    <source>
        <dbReference type="EMBL" id="KAH0783213.1"/>
    </source>
</evidence>
<evidence type="ECO:0008006" key="7">
    <source>
        <dbReference type="Google" id="ProtNLM"/>
    </source>
</evidence>
<evidence type="ECO:0000313" key="6">
    <source>
        <dbReference type="Proteomes" id="UP000826656"/>
    </source>
</evidence>
<protein>
    <recommendedName>
        <fullName evidence="7">DNA-directed RNA polymerase III subunit</fullName>
    </recommendedName>
</protein>
<evidence type="ECO:0000256" key="2">
    <source>
        <dbReference type="ARBA" id="ARBA00008352"/>
    </source>
</evidence>
<gene>
    <name evidence="5" type="ORF">KY290_002811</name>
</gene>
<sequence>MAYRGRGRGRGRGQGLAKQVSFELLPEVENLVNASCVTERITLAIWQANLQKYWNSSPYYLAEESDILKKTKGMDIERFSDRSLERDKSKPPLTHSIRMDSAHVPAELAKGGTEERHAAKRVRWNPESDMQKLDLLEKLDQKSKGDDEKKKDGEDEDEEQEEKTADEEEEFSDDGDYNQNLYDYDDDEDDYNMNEDNNDDAMY</sequence>
<evidence type="ECO:0000256" key="3">
    <source>
        <dbReference type="ARBA" id="ARBA00023242"/>
    </source>
</evidence>
<keyword evidence="3" id="KW-0539">Nucleus</keyword>
<feature type="compositionally biased region" description="Basic and acidic residues" evidence="4">
    <location>
        <begin position="124"/>
        <end position="153"/>
    </location>
</feature>
<name>A0ABQ7WR59_SOLTU</name>
<dbReference type="PANTHER" id="PTHR15367">
    <property type="entry name" value="DNA-DIRECTED RNA POLYMERASE III"/>
    <property type="match status" value="1"/>
</dbReference>
<dbReference type="EMBL" id="JAIVGD010000001">
    <property type="protein sequence ID" value="KAH0783213.1"/>
    <property type="molecule type" value="Genomic_DNA"/>
</dbReference>
<comment type="subcellular location">
    <subcellularLocation>
        <location evidence="1">Nucleus</location>
    </subcellularLocation>
</comment>
<keyword evidence="6" id="KW-1185">Reference proteome</keyword>
<dbReference type="InterPro" id="IPR024661">
    <property type="entry name" value="RNA_pol_III_Rpc31"/>
</dbReference>
<evidence type="ECO:0000256" key="1">
    <source>
        <dbReference type="ARBA" id="ARBA00004123"/>
    </source>
</evidence>
<evidence type="ECO:0000256" key="4">
    <source>
        <dbReference type="SAM" id="MobiDB-lite"/>
    </source>
</evidence>
<comment type="caution">
    <text evidence="5">The sequence shown here is derived from an EMBL/GenBank/DDBJ whole genome shotgun (WGS) entry which is preliminary data.</text>
</comment>
<feature type="compositionally biased region" description="Acidic residues" evidence="4">
    <location>
        <begin position="154"/>
        <end position="176"/>
    </location>
</feature>
<dbReference type="Proteomes" id="UP000826656">
    <property type="component" value="Unassembled WGS sequence"/>
</dbReference>
<feature type="compositionally biased region" description="Acidic residues" evidence="4">
    <location>
        <begin position="183"/>
        <end position="203"/>
    </location>
</feature>
<dbReference type="PANTHER" id="PTHR15367:SF2">
    <property type="entry name" value="DNA-DIRECTED RNA POLYMERASE III SUBUNIT"/>
    <property type="match status" value="1"/>
</dbReference>
<feature type="region of interest" description="Disordered" evidence="4">
    <location>
        <begin position="79"/>
        <end position="203"/>
    </location>
</feature>
<accession>A0ABQ7WR59</accession>
<reference evidence="5 6" key="1">
    <citation type="journal article" date="2021" name="bioRxiv">
        <title>Chromosome-scale and haplotype-resolved genome assembly of a tetraploid potato cultivar.</title>
        <authorList>
            <person name="Sun H."/>
            <person name="Jiao W.-B."/>
            <person name="Krause K."/>
            <person name="Campoy J.A."/>
            <person name="Goel M."/>
            <person name="Folz-Donahue K."/>
            <person name="Kukat C."/>
            <person name="Huettel B."/>
            <person name="Schneeberger K."/>
        </authorList>
    </citation>
    <scope>NUCLEOTIDE SEQUENCE [LARGE SCALE GENOMIC DNA]</scope>
    <source>
        <strain evidence="5">SolTubOtavaFocal</strain>
        <tissue evidence="5">Leaves</tissue>
    </source>
</reference>
<organism evidence="5 6">
    <name type="scientific">Solanum tuberosum</name>
    <name type="common">Potato</name>
    <dbReference type="NCBI Taxonomy" id="4113"/>
    <lineage>
        <taxon>Eukaryota</taxon>
        <taxon>Viridiplantae</taxon>
        <taxon>Streptophyta</taxon>
        <taxon>Embryophyta</taxon>
        <taxon>Tracheophyta</taxon>
        <taxon>Spermatophyta</taxon>
        <taxon>Magnoliopsida</taxon>
        <taxon>eudicotyledons</taxon>
        <taxon>Gunneridae</taxon>
        <taxon>Pentapetalae</taxon>
        <taxon>asterids</taxon>
        <taxon>lamiids</taxon>
        <taxon>Solanales</taxon>
        <taxon>Solanaceae</taxon>
        <taxon>Solanoideae</taxon>
        <taxon>Solaneae</taxon>
        <taxon>Solanum</taxon>
    </lineage>
</organism>